<feature type="transmembrane region" description="Helical" evidence="2">
    <location>
        <begin position="45"/>
        <end position="69"/>
    </location>
</feature>
<protein>
    <submittedName>
        <fullName evidence="3">Uncharacterized protein</fullName>
    </submittedName>
</protein>
<organism evidence="3 4">
    <name type="scientific">Riccia sorocarpa</name>
    <dbReference type="NCBI Taxonomy" id="122646"/>
    <lineage>
        <taxon>Eukaryota</taxon>
        <taxon>Viridiplantae</taxon>
        <taxon>Streptophyta</taxon>
        <taxon>Embryophyta</taxon>
        <taxon>Marchantiophyta</taxon>
        <taxon>Marchantiopsida</taxon>
        <taxon>Marchantiidae</taxon>
        <taxon>Marchantiales</taxon>
        <taxon>Ricciaceae</taxon>
        <taxon>Riccia</taxon>
    </lineage>
</organism>
<feature type="compositionally biased region" description="Basic residues" evidence="1">
    <location>
        <begin position="170"/>
        <end position="180"/>
    </location>
</feature>
<dbReference type="PANTHER" id="PTHR35488:SF4">
    <property type="entry name" value="DUF4005 DOMAIN-CONTAINING PROTEIN"/>
    <property type="match status" value="1"/>
</dbReference>
<keyword evidence="2" id="KW-0472">Membrane</keyword>
<evidence type="ECO:0000256" key="2">
    <source>
        <dbReference type="SAM" id="Phobius"/>
    </source>
</evidence>
<keyword evidence="2" id="KW-0812">Transmembrane</keyword>
<comment type="caution">
    <text evidence="3">The sequence shown here is derived from an EMBL/GenBank/DDBJ whole genome shotgun (WGS) entry which is preliminary data.</text>
</comment>
<accession>A0ABD3I8N7</accession>
<feature type="compositionally biased region" description="Polar residues" evidence="1">
    <location>
        <begin position="155"/>
        <end position="169"/>
    </location>
</feature>
<dbReference type="PANTHER" id="PTHR35488">
    <property type="entry name" value="OS05G0358900 PROTEIN-RELATED"/>
    <property type="match status" value="1"/>
</dbReference>
<reference evidence="3 4" key="1">
    <citation type="submission" date="2024-09" db="EMBL/GenBank/DDBJ databases">
        <title>Chromosome-scale assembly of Riccia sorocarpa.</title>
        <authorList>
            <person name="Paukszto L."/>
        </authorList>
    </citation>
    <scope>NUCLEOTIDE SEQUENCE [LARGE SCALE GENOMIC DNA]</scope>
    <source>
        <strain evidence="3">LP-2024</strain>
        <tissue evidence="3">Aerial parts of the thallus</tissue>
    </source>
</reference>
<feature type="region of interest" description="Disordered" evidence="1">
    <location>
        <begin position="257"/>
        <end position="286"/>
    </location>
</feature>
<sequence>MVNRKFRSFSYPWLDSSGIITVLRRASSGLSSSISGDWQHTAARAFPLIIGAMALTTTLLFGSFLWGYISRKSKHSHEKPQPYKDLFPQASHKPNTVIAIHDFTNGGATKPMEPPSPLVVKDSDNNTYFDALMFDPEQDYAQVLAEARSHVAATQKKSVSANPPVSQKSKTPRVPRSHSARHHNPFLEDLEAMFPQHNKDSKFHDRFKGSSKAWKKLMFWKRGKKEHLGLEFEFGNGVLSSCTTPLHHAFKSRLRATVTPTTTAGRGSYHSHHKSNRRSSSGPIYSDGIPYIPARRPCSGPLSGNSTPSREGLYESPYVPLKKASSSHGKGIGSHFHKSPSGPLYVT</sequence>
<evidence type="ECO:0000313" key="4">
    <source>
        <dbReference type="Proteomes" id="UP001633002"/>
    </source>
</evidence>
<proteinExistence type="predicted"/>
<evidence type="ECO:0000256" key="1">
    <source>
        <dbReference type="SAM" id="MobiDB-lite"/>
    </source>
</evidence>
<dbReference type="EMBL" id="JBJQOH010000002">
    <property type="protein sequence ID" value="KAL3698651.1"/>
    <property type="molecule type" value="Genomic_DNA"/>
</dbReference>
<name>A0ABD3I8N7_9MARC</name>
<keyword evidence="2" id="KW-1133">Transmembrane helix</keyword>
<gene>
    <name evidence="3" type="ORF">R1sor_012727</name>
</gene>
<evidence type="ECO:0000313" key="3">
    <source>
        <dbReference type="EMBL" id="KAL3698651.1"/>
    </source>
</evidence>
<dbReference type="AlphaFoldDB" id="A0ABD3I8N7"/>
<dbReference type="Proteomes" id="UP001633002">
    <property type="component" value="Unassembled WGS sequence"/>
</dbReference>
<keyword evidence="4" id="KW-1185">Reference proteome</keyword>
<feature type="region of interest" description="Disordered" evidence="1">
    <location>
        <begin position="153"/>
        <end position="180"/>
    </location>
</feature>
<feature type="region of interest" description="Disordered" evidence="1">
    <location>
        <begin position="324"/>
        <end position="347"/>
    </location>
</feature>